<evidence type="ECO:0000259" key="3">
    <source>
        <dbReference type="PROSITE" id="PS50887"/>
    </source>
</evidence>
<dbReference type="InterPro" id="IPR029787">
    <property type="entry name" value="Nucleotide_cyclase"/>
</dbReference>
<dbReference type="SUPFAM" id="SSF141868">
    <property type="entry name" value="EAL domain-like"/>
    <property type="match status" value="1"/>
</dbReference>
<feature type="transmembrane region" description="Helical" evidence="1">
    <location>
        <begin position="44"/>
        <end position="67"/>
    </location>
</feature>
<gene>
    <name evidence="4" type="ORF">GK047_01620</name>
</gene>
<dbReference type="RefSeq" id="WP_163940434.1">
    <property type="nucleotide sequence ID" value="NZ_JAAIKC010000001.1"/>
</dbReference>
<dbReference type="PANTHER" id="PTHR33121:SF70">
    <property type="entry name" value="SIGNALING PROTEIN YKOW"/>
    <property type="match status" value="1"/>
</dbReference>
<dbReference type="Pfam" id="PF00990">
    <property type="entry name" value="GGDEF"/>
    <property type="match status" value="1"/>
</dbReference>
<feature type="transmembrane region" description="Helical" evidence="1">
    <location>
        <begin position="79"/>
        <end position="100"/>
    </location>
</feature>
<dbReference type="Pfam" id="PF00563">
    <property type="entry name" value="EAL"/>
    <property type="match status" value="1"/>
</dbReference>
<dbReference type="InterPro" id="IPR050706">
    <property type="entry name" value="Cyclic-di-GMP_PDE-like"/>
</dbReference>
<dbReference type="AlphaFoldDB" id="A0A6G3ZRQ5"/>
<reference evidence="4" key="1">
    <citation type="submission" date="2020-02" db="EMBL/GenBank/DDBJ databases">
        <authorList>
            <person name="Shen X.-R."/>
            <person name="Zhang Y.-X."/>
        </authorList>
    </citation>
    <scope>NUCLEOTIDE SEQUENCE</scope>
    <source>
        <strain evidence="4">SYP-B3998</strain>
    </source>
</reference>
<feature type="transmembrane region" description="Helical" evidence="1">
    <location>
        <begin position="107"/>
        <end position="128"/>
    </location>
</feature>
<sequence length="665" mass="77008">MSISQIFDQFEVLIVILTILSLSMYVFFAYCEIKNGKQAEHIHFVDNIIAFSMIWIIFCMVIVLSFLYQNNSEHHRVVLEIMCFTALIVSILLIGAIDLFKKKKFHFIPLFPASILLISAVIVCFWLKLPLHTILNFSLGLFSTMSILFAKAALKHNRKAAHVGLLYLLSGISIIIIIIIINNLNPWISFHFTLTLDLALSMLLIVGFFVYYCEIYSIHILDNIQRIQLKNDRLLEAERRITWLAYFDQITQIKNVYHLQEDLTTFRSNWRASSLVQIQFYLINLHNFKAFSNFVGYEKGNSTLFEVALRLKKLCIVKDEIYRFYSDRFILVHFGDHETGQGLISNIQEMFNANRFFGRSFDSYIGATEWSTAPKTFDILIQEMELASQSAFIQKQPIAYYSDEMFQILKQRLSLENALREASDEHVWEVVYQPKVSLLHNRIVGAEALIRWNHHGTYISPEIFIPLAEQLGLIHEIGYHVMKTTFSFLRKIQTKDHVSIGLSINLSPSQLMEPNFVQLVKTTAAHYDINPAFVTFEITESTLISNIERVHESIQLLKNHGFSFSLDDFGVGYSSIHYFSRLNFDEVKLDKTFTESLPYDLKNRIILNSITTMAKTLGIVIVIEGVELKEQLDIIREIDCDYYQGYYFSKPVPPDELLSLILSQE</sequence>
<feature type="transmembrane region" description="Helical" evidence="1">
    <location>
        <begin position="134"/>
        <end position="154"/>
    </location>
</feature>
<dbReference type="SUPFAM" id="SSF55073">
    <property type="entry name" value="Nucleotide cyclase"/>
    <property type="match status" value="1"/>
</dbReference>
<dbReference type="SMART" id="SM00052">
    <property type="entry name" value="EAL"/>
    <property type="match status" value="1"/>
</dbReference>
<dbReference type="CDD" id="cd01948">
    <property type="entry name" value="EAL"/>
    <property type="match status" value="1"/>
</dbReference>
<dbReference type="InterPro" id="IPR001633">
    <property type="entry name" value="EAL_dom"/>
</dbReference>
<evidence type="ECO:0000259" key="2">
    <source>
        <dbReference type="PROSITE" id="PS50883"/>
    </source>
</evidence>
<feature type="transmembrane region" description="Helical" evidence="1">
    <location>
        <begin position="161"/>
        <end position="181"/>
    </location>
</feature>
<dbReference type="InterPro" id="IPR000160">
    <property type="entry name" value="GGDEF_dom"/>
</dbReference>
<protein>
    <submittedName>
        <fullName evidence="4">GGDEF domain-containing protein</fullName>
    </submittedName>
</protein>
<dbReference type="PROSITE" id="PS50887">
    <property type="entry name" value="GGDEF"/>
    <property type="match status" value="1"/>
</dbReference>
<organism evidence="4">
    <name type="scientific">Paenibacillus sp. SYP-B3998</name>
    <dbReference type="NCBI Taxonomy" id="2678564"/>
    <lineage>
        <taxon>Bacteria</taxon>
        <taxon>Bacillati</taxon>
        <taxon>Bacillota</taxon>
        <taxon>Bacilli</taxon>
        <taxon>Bacillales</taxon>
        <taxon>Paenibacillaceae</taxon>
        <taxon>Paenibacillus</taxon>
    </lineage>
</organism>
<keyword evidence="1" id="KW-0472">Membrane</keyword>
<keyword evidence="1" id="KW-0812">Transmembrane</keyword>
<proteinExistence type="predicted"/>
<dbReference type="Gene3D" id="3.30.70.270">
    <property type="match status" value="1"/>
</dbReference>
<evidence type="ECO:0000256" key="1">
    <source>
        <dbReference type="SAM" id="Phobius"/>
    </source>
</evidence>
<name>A0A6G3ZRQ5_9BACL</name>
<accession>A0A6G3ZRQ5</accession>
<dbReference type="Gene3D" id="3.20.20.450">
    <property type="entry name" value="EAL domain"/>
    <property type="match status" value="1"/>
</dbReference>
<feature type="transmembrane region" description="Helical" evidence="1">
    <location>
        <begin position="187"/>
        <end position="212"/>
    </location>
</feature>
<dbReference type="GO" id="GO:0071111">
    <property type="term" value="F:cyclic-guanylate-specific phosphodiesterase activity"/>
    <property type="evidence" value="ECO:0007669"/>
    <property type="project" value="InterPro"/>
</dbReference>
<dbReference type="PANTHER" id="PTHR33121">
    <property type="entry name" value="CYCLIC DI-GMP PHOSPHODIESTERASE PDEF"/>
    <property type="match status" value="1"/>
</dbReference>
<dbReference type="EMBL" id="JAAIKC010000001">
    <property type="protein sequence ID" value="NEW04718.1"/>
    <property type="molecule type" value="Genomic_DNA"/>
</dbReference>
<feature type="domain" description="GGDEF" evidence="3">
    <location>
        <begin position="276"/>
        <end position="403"/>
    </location>
</feature>
<dbReference type="SMART" id="SM00267">
    <property type="entry name" value="GGDEF"/>
    <property type="match status" value="1"/>
</dbReference>
<dbReference type="InterPro" id="IPR035919">
    <property type="entry name" value="EAL_sf"/>
</dbReference>
<keyword evidence="1" id="KW-1133">Transmembrane helix</keyword>
<dbReference type="PROSITE" id="PS50883">
    <property type="entry name" value="EAL"/>
    <property type="match status" value="1"/>
</dbReference>
<feature type="transmembrane region" description="Helical" evidence="1">
    <location>
        <begin position="12"/>
        <end position="32"/>
    </location>
</feature>
<comment type="caution">
    <text evidence="4">The sequence shown here is derived from an EMBL/GenBank/DDBJ whole genome shotgun (WGS) entry which is preliminary data.</text>
</comment>
<feature type="domain" description="EAL" evidence="2">
    <location>
        <begin position="412"/>
        <end position="665"/>
    </location>
</feature>
<dbReference type="InterPro" id="IPR043128">
    <property type="entry name" value="Rev_trsase/Diguanyl_cyclase"/>
</dbReference>
<evidence type="ECO:0000313" key="4">
    <source>
        <dbReference type="EMBL" id="NEW04718.1"/>
    </source>
</evidence>